<dbReference type="EMBL" id="UFSP01000001">
    <property type="protein sequence ID" value="SSY93096.1"/>
    <property type="molecule type" value="Genomic_DNA"/>
</dbReference>
<dbReference type="AlphaFoldDB" id="A0A336N2A6"/>
<gene>
    <name evidence="1" type="ORF">NCTC5908_00198</name>
</gene>
<evidence type="ECO:0000313" key="1">
    <source>
        <dbReference type="EMBL" id="SSY93096.1"/>
    </source>
</evidence>
<organism evidence="1 2">
    <name type="scientific">Aggregatibacter aphrophilus</name>
    <name type="common">Haemophilus aphrophilus</name>
    <dbReference type="NCBI Taxonomy" id="732"/>
    <lineage>
        <taxon>Bacteria</taxon>
        <taxon>Pseudomonadati</taxon>
        <taxon>Pseudomonadota</taxon>
        <taxon>Gammaproteobacteria</taxon>
        <taxon>Pasteurellales</taxon>
        <taxon>Pasteurellaceae</taxon>
        <taxon>Aggregatibacter</taxon>
    </lineage>
</organism>
<sequence>MERLALITIILPFVGAFIVGLNKNTLLKLPLYLLHLLRWEQC</sequence>
<evidence type="ECO:0000313" key="2">
    <source>
        <dbReference type="Proteomes" id="UP000253728"/>
    </source>
</evidence>
<proteinExistence type="predicted"/>
<protein>
    <submittedName>
        <fullName evidence="1">Uncharacterized protein</fullName>
    </submittedName>
</protein>
<name>A0A336N2A6_AGGAP</name>
<dbReference type="Proteomes" id="UP000253728">
    <property type="component" value="Unassembled WGS sequence"/>
</dbReference>
<accession>A0A336N2A6</accession>
<reference evidence="1 2" key="1">
    <citation type="submission" date="2018-06" db="EMBL/GenBank/DDBJ databases">
        <authorList>
            <consortium name="Pathogen Informatics"/>
            <person name="Doyle S."/>
        </authorList>
    </citation>
    <scope>NUCLEOTIDE SEQUENCE [LARGE SCALE GENOMIC DNA]</scope>
    <source>
        <strain evidence="1 2">NCTC5908</strain>
    </source>
</reference>